<name>A0ABD2VUX9_9HYME</name>
<protein>
    <submittedName>
        <fullName evidence="2">Uncharacterized protein</fullName>
    </submittedName>
</protein>
<accession>A0ABD2VUX9</accession>
<comment type="caution">
    <text evidence="2">The sequence shown here is derived from an EMBL/GenBank/DDBJ whole genome shotgun (WGS) entry which is preliminary data.</text>
</comment>
<evidence type="ECO:0000313" key="3">
    <source>
        <dbReference type="Proteomes" id="UP001627154"/>
    </source>
</evidence>
<dbReference type="InterPro" id="IPR036770">
    <property type="entry name" value="Ankyrin_rpt-contain_sf"/>
</dbReference>
<reference evidence="2 3" key="1">
    <citation type="journal article" date="2024" name="bioRxiv">
        <title>A reference genome for Trichogramma kaykai: A tiny desert-dwelling parasitoid wasp with competing sex-ratio distorters.</title>
        <authorList>
            <person name="Culotta J."/>
            <person name="Lindsey A.R."/>
        </authorList>
    </citation>
    <scope>NUCLEOTIDE SEQUENCE [LARGE SCALE GENOMIC DNA]</scope>
    <source>
        <strain evidence="2 3">KSX58</strain>
    </source>
</reference>
<gene>
    <name evidence="2" type="ORF">TKK_019596</name>
</gene>
<feature type="repeat" description="ANK" evidence="1">
    <location>
        <begin position="23"/>
        <end position="55"/>
    </location>
</feature>
<dbReference type="PROSITE" id="PS50088">
    <property type="entry name" value="ANK_REPEAT"/>
    <property type="match status" value="1"/>
</dbReference>
<dbReference type="Proteomes" id="UP001627154">
    <property type="component" value="Unassembled WGS sequence"/>
</dbReference>
<dbReference type="Gene3D" id="1.25.40.20">
    <property type="entry name" value="Ankyrin repeat-containing domain"/>
    <property type="match status" value="1"/>
</dbReference>
<dbReference type="SUPFAM" id="SSF48403">
    <property type="entry name" value="Ankyrin repeat"/>
    <property type="match status" value="1"/>
</dbReference>
<dbReference type="EMBL" id="JBJJXI010000170">
    <property type="protein sequence ID" value="KAL3384494.1"/>
    <property type="molecule type" value="Genomic_DNA"/>
</dbReference>
<keyword evidence="1" id="KW-0040">ANK repeat</keyword>
<dbReference type="SMART" id="SM00248">
    <property type="entry name" value="ANK"/>
    <property type="match status" value="1"/>
</dbReference>
<organism evidence="2 3">
    <name type="scientific">Trichogramma kaykai</name>
    <dbReference type="NCBI Taxonomy" id="54128"/>
    <lineage>
        <taxon>Eukaryota</taxon>
        <taxon>Metazoa</taxon>
        <taxon>Ecdysozoa</taxon>
        <taxon>Arthropoda</taxon>
        <taxon>Hexapoda</taxon>
        <taxon>Insecta</taxon>
        <taxon>Pterygota</taxon>
        <taxon>Neoptera</taxon>
        <taxon>Endopterygota</taxon>
        <taxon>Hymenoptera</taxon>
        <taxon>Apocrita</taxon>
        <taxon>Proctotrupomorpha</taxon>
        <taxon>Chalcidoidea</taxon>
        <taxon>Trichogrammatidae</taxon>
        <taxon>Trichogramma</taxon>
    </lineage>
</organism>
<evidence type="ECO:0000256" key="1">
    <source>
        <dbReference type="PROSITE-ProRule" id="PRU00023"/>
    </source>
</evidence>
<dbReference type="PROSITE" id="PS50297">
    <property type="entry name" value="ANK_REP_REGION"/>
    <property type="match status" value="1"/>
</dbReference>
<sequence length="66" mass="7561">MADLLTSCRNNYQPVDVDTRDNMDWTSLHHAINHGHKRVMELLLRENADPNVASKTHSFNILFADA</sequence>
<keyword evidence="3" id="KW-1185">Reference proteome</keyword>
<dbReference type="InterPro" id="IPR002110">
    <property type="entry name" value="Ankyrin_rpt"/>
</dbReference>
<evidence type="ECO:0000313" key="2">
    <source>
        <dbReference type="EMBL" id="KAL3384494.1"/>
    </source>
</evidence>
<dbReference type="AlphaFoldDB" id="A0ABD2VUX9"/>
<proteinExistence type="predicted"/>
<dbReference type="Pfam" id="PF00023">
    <property type="entry name" value="Ank"/>
    <property type="match status" value="1"/>
</dbReference>